<comment type="catalytic activity">
    <reaction evidence="5">
        <text>O-phospho-L-seryl-[protein] + H2O = L-seryl-[protein] + phosphate</text>
        <dbReference type="Rhea" id="RHEA:20629"/>
        <dbReference type="Rhea" id="RHEA-COMP:9863"/>
        <dbReference type="Rhea" id="RHEA-COMP:11604"/>
        <dbReference type="ChEBI" id="CHEBI:15377"/>
        <dbReference type="ChEBI" id="CHEBI:29999"/>
        <dbReference type="ChEBI" id="CHEBI:43474"/>
        <dbReference type="ChEBI" id="CHEBI:83421"/>
        <dbReference type="EC" id="3.1.3.16"/>
    </reaction>
</comment>
<feature type="domain" description="FCP1 homology" evidence="9">
    <location>
        <begin position="169"/>
        <end position="404"/>
    </location>
</feature>
<keyword evidence="4" id="KW-0539">Nucleus</keyword>
<reference evidence="10" key="1">
    <citation type="submission" date="2021-01" db="EMBL/GenBank/DDBJ databases">
        <authorList>
            <person name="Corre E."/>
            <person name="Pelletier E."/>
            <person name="Niang G."/>
            <person name="Scheremetjew M."/>
            <person name="Finn R."/>
            <person name="Kale V."/>
            <person name="Holt S."/>
            <person name="Cochrane G."/>
            <person name="Meng A."/>
            <person name="Brown T."/>
            <person name="Cohen L."/>
        </authorList>
    </citation>
    <scope>NUCLEOTIDE SEQUENCE</scope>
    <source>
        <strain evidence="10">CCMP494</strain>
    </source>
</reference>
<dbReference type="SUPFAM" id="SSF52113">
    <property type="entry name" value="BRCT domain"/>
    <property type="match status" value="1"/>
</dbReference>
<evidence type="ECO:0000256" key="4">
    <source>
        <dbReference type="ARBA" id="ARBA00023242"/>
    </source>
</evidence>
<protein>
    <recommendedName>
        <fullName evidence="2">protein-serine/threonine phosphatase</fullName>
        <ecNumber evidence="2">3.1.3.16</ecNumber>
    </recommendedName>
</protein>
<dbReference type="CDD" id="cd07521">
    <property type="entry name" value="HAD_FCP1-like"/>
    <property type="match status" value="1"/>
</dbReference>
<evidence type="ECO:0000259" key="9">
    <source>
        <dbReference type="PROSITE" id="PS50969"/>
    </source>
</evidence>
<dbReference type="PROSITE" id="PS50969">
    <property type="entry name" value="FCP1"/>
    <property type="match status" value="1"/>
</dbReference>
<feature type="region of interest" description="Disordered" evidence="7">
    <location>
        <begin position="64"/>
        <end position="105"/>
    </location>
</feature>
<dbReference type="InterPro" id="IPR023214">
    <property type="entry name" value="HAD_sf"/>
</dbReference>
<dbReference type="Gene3D" id="3.40.50.1000">
    <property type="entry name" value="HAD superfamily/HAD-like"/>
    <property type="match status" value="1"/>
</dbReference>
<dbReference type="GO" id="GO:0008420">
    <property type="term" value="F:RNA polymerase II CTD heptapeptide repeat phosphatase activity"/>
    <property type="evidence" value="ECO:0007669"/>
    <property type="project" value="InterPro"/>
</dbReference>
<feature type="compositionally biased region" description="Basic and acidic residues" evidence="7">
    <location>
        <begin position="255"/>
        <end position="265"/>
    </location>
</feature>
<dbReference type="PROSITE" id="PS50172">
    <property type="entry name" value="BRCT"/>
    <property type="match status" value="1"/>
</dbReference>
<feature type="compositionally biased region" description="Basic and acidic residues" evidence="7">
    <location>
        <begin position="460"/>
        <end position="480"/>
    </location>
</feature>
<dbReference type="InterPro" id="IPR036412">
    <property type="entry name" value="HAD-like_sf"/>
</dbReference>
<dbReference type="InterPro" id="IPR004274">
    <property type="entry name" value="FCP1_dom"/>
</dbReference>
<dbReference type="Pfam" id="PF03031">
    <property type="entry name" value="NIF"/>
    <property type="match status" value="1"/>
</dbReference>
<dbReference type="EMBL" id="HBEV01007243">
    <property type="protein sequence ID" value="CAD8586550.1"/>
    <property type="molecule type" value="Transcribed_RNA"/>
</dbReference>
<dbReference type="SMART" id="SM00577">
    <property type="entry name" value="CPDc"/>
    <property type="match status" value="1"/>
</dbReference>
<dbReference type="AlphaFoldDB" id="A0A7S0KNS7"/>
<keyword evidence="3" id="KW-0378">Hydrolase</keyword>
<feature type="compositionally biased region" description="Low complexity" evidence="7">
    <location>
        <begin position="91"/>
        <end position="103"/>
    </location>
</feature>
<comment type="catalytic activity">
    <reaction evidence="6">
        <text>O-phospho-L-threonyl-[protein] + H2O = L-threonyl-[protein] + phosphate</text>
        <dbReference type="Rhea" id="RHEA:47004"/>
        <dbReference type="Rhea" id="RHEA-COMP:11060"/>
        <dbReference type="Rhea" id="RHEA-COMP:11605"/>
        <dbReference type="ChEBI" id="CHEBI:15377"/>
        <dbReference type="ChEBI" id="CHEBI:30013"/>
        <dbReference type="ChEBI" id="CHEBI:43474"/>
        <dbReference type="ChEBI" id="CHEBI:61977"/>
        <dbReference type="EC" id="3.1.3.16"/>
    </reaction>
</comment>
<evidence type="ECO:0000256" key="3">
    <source>
        <dbReference type="ARBA" id="ARBA00022801"/>
    </source>
</evidence>
<dbReference type="SMART" id="SM00292">
    <property type="entry name" value="BRCT"/>
    <property type="match status" value="1"/>
</dbReference>
<dbReference type="InterPro" id="IPR001357">
    <property type="entry name" value="BRCT_dom"/>
</dbReference>
<name>A0A7S0KNS7_MICPS</name>
<accession>A0A7S0KNS7</accession>
<evidence type="ECO:0000256" key="7">
    <source>
        <dbReference type="SAM" id="MobiDB-lite"/>
    </source>
</evidence>
<evidence type="ECO:0000256" key="6">
    <source>
        <dbReference type="ARBA" id="ARBA00048336"/>
    </source>
</evidence>
<dbReference type="PANTHER" id="PTHR23081:SF36">
    <property type="entry name" value="RNA POLYMERASE II SUBUNIT A C-TERMINAL DOMAIN PHOSPHATASE"/>
    <property type="match status" value="1"/>
</dbReference>
<dbReference type="InterPro" id="IPR039189">
    <property type="entry name" value="Fcp1"/>
</dbReference>
<dbReference type="Gene3D" id="3.40.50.10190">
    <property type="entry name" value="BRCT domain"/>
    <property type="match status" value="1"/>
</dbReference>
<evidence type="ECO:0000256" key="5">
    <source>
        <dbReference type="ARBA" id="ARBA00047761"/>
    </source>
</evidence>
<dbReference type="EC" id="3.1.3.16" evidence="2"/>
<evidence type="ECO:0000256" key="1">
    <source>
        <dbReference type="ARBA" id="ARBA00004123"/>
    </source>
</evidence>
<proteinExistence type="predicted"/>
<evidence type="ECO:0000259" key="8">
    <source>
        <dbReference type="PROSITE" id="PS50172"/>
    </source>
</evidence>
<organism evidence="10">
    <name type="scientific">Micromonas pusilla</name>
    <name type="common">Picoplanktonic green alga</name>
    <name type="synonym">Chromulina pusilla</name>
    <dbReference type="NCBI Taxonomy" id="38833"/>
    <lineage>
        <taxon>Eukaryota</taxon>
        <taxon>Viridiplantae</taxon>
        <taxon>Chlorophyta</taxon>
        <taxon>Mamiellophyceae</taxon>
        <taxon>Mamiellales</taxon>
        <taxon>Mamiellaceae</taxon>
        <taxon>Micromonas</taxon>
    </lineage>
</organism>
<feature type="region of interest" description="Disordered" evidence="7">
    <location>
        <begin position="227"/>
        <end position="275"/>
    </location>
</feature>
<comment type="subcellular location">
    <subcellularLocation>
        <location evidence="1">Nucleus</location>
    </subcellularLocation>
</comment>
<gene>
    <name evidence="10" type="ORF">MSP1404_LOCUS5547</name>
</gene>
<dbReference type="InterPro" id="IPR036420">
    <property type="entry name" value="BRCT_dom_sf"/>
</dbReference>
<dbReference type="SUPFAM" id="SSF56784">
    <property type="entry name" value="HAD-like"/>
    <property type="match status" value="1"/>
</dbReference>
<feature type="region of interest" description="Disordered" evidence="7">
    <location>
        <begin position="1"/>
        <end position="28"/>
    </location>
</feature>
<feature type="domain" description="BRCT" evidence="8">
    <location>
        <begin position="493"/>
        <end position="595"/>
    </location>
</feature>
<evidence type="ECO:0000313" key="10">
    <source>
        <dbReference type="EMBL" id="CAD8586550.1"/>
    </source>
</evidence>
<feature type="compositionally biased region" description="Acidic residues" evidence="7">
    <location>
        <begin position="1"/>
        <end position="27"/>
    </location>
</feature>
<feature type="region of interest" description="Disordered" evidence="7">
    <location>
        <begin position="456"/>
        <end position="480"/>
    </location>
</feature>
<feature type="region of interest" description="Disordered" evidence="7">
    <location>
        <begin position="596"/>
        <end position="632"/>
    </location>
</feature>
<dbReference type="CDD" id="cd17729">
    <property type="entry name" value="BRCT_CTDP1"/>
    <property type="match status" value="1"/>
</dbReference>
<dbReference type="PANTHER" id="PTHR23081">
    <property type="entry name" value="RNA POLYMERASE II CTD PHOSPHATASE"/>
    <property type="match status" value="1"/>
</dbReference>
<dbReference type="GO" id="GO:0005634">
    <property type="term" value="C:nucleus"/>
    <property type="evidence" value="ECO:0007669"/>
    <property type="project" value="UniProtKB-SubCell"/>
</dbReference>
<evidence type="ECO:0000256" key="2">
    <source>
        <dbReference type="ARBA" id="ARBA00013081"/>
    </source>
</evidence>
<sequence>MSSQEEDSSDDDFAAELEAEMTVEQEQENPIVAAPAVVIATQAPSTGRGAVASLLKGAMEKAAKAGEAKGDTAAAEKPGVKRRRVATQGAGPNDSGNGGDDSPVCPPHPGFMFDICIRCGKKKEKGDGDAGGTRGGDSGNTAVRYIHQGLEMSNAELEKAKREEKRRILLSGRLVLVLDLDHTLLNSARFSELSQEEHYVMHRIIAAADCEANGGSKEEVQQAAAAIQPVEDPVAAESAEEKKDGADEDGEKGEEEAGGKERARDGPFPGTDPPLRHLNCLRHMAMFTKLRPHAHAFLRAASQLCTMYIYTMGDRNYAREMAKLLDPTGELFNGRVIGSGDSTSQYKKDLDIVLGAEPTVLITDDTDRVWPKNLANLIRIDRYHFFKQSAAGFRQPGRSVMERQWRDEGDNGDRAQLRDVLAVIAAAHRRFFEGTAAANTADDAIAEMDASMLRSATVTEGDKNRETTDKPVSDEEAASKLESRDVRRLLTVPEDGPLANVRVVFSRVIAQSEPRPERHPLWLLATALGAEVLNSVDDGKGATHVVAHAGGGDGDGRRTDKVKWAAKTGASAVSADWLAACADEWARVDESRYSLLGPDEFGTGGRDEPVVDTGGEAADVTGSPPGSPGYSA</sequence>